<dbReference type="HOGENOM" id="CLU_012062_4_3_1"/>
<organism evidence="6 7">
    <name type="scientific">Pichia sorbitophila (strain ATCC MYA-4447 / BCRC 22081 / CBS 7064 / NBRC 10061 / NRRL Y-12695)</name>
    <name type="common">Hybrid yeast</name>
    <dbReference type="NCBI Taxonomy" id="559304"/>
    <lineage>
        <taxon>Eukaryota</taxon>
        <taxon>Fungi</taxon>
        <taxon>Dikarya</taxon>
        <taxon>Ascomycota</taxon>
        <taxon>Saccharomycotina</taxon>
        <taxon>Pichiomycetes</taxon>
        <taxon>Debaryomycetaceae</taxon>
        <taxon>Millerozyma</taxon>
    </lineage>
</organism>
<dbReference type="GO" id="GO:0003755">
    <property type="term" value="F:peptidyl-prolyl cis-trans isomerase activity"/>
    <property type="evidence" value="ECO:0007669"/>
    <property type="project" value="UniProtKB-UniRule"/>
</dbReference>
<dbReference type="eggNOG" id="KOG0879">
    <property type="taxonomic scope" value="Eukaryota"/>
</dbReference>
<evidence type="ECO:0000313" key="7">
    <source>
        <dbReference type="Proteomes" id="UP000005222"/>
    </source>
</evidence>
<evidence type="ECO:0000256" key="2">
    <source>
        <dbReference type="ARBA" id="ARBA00023110"/>
    </source>
</evidence>
<keyword evidence="3 4" id="KW-0413">Isomerase</keyword>
<keyword evidence="7" id="KW-1185">Reference proteome</keyword>
<dbReference type="OrthoDB" id="193499at2759"/>
<dbReference type="FunFam" id="2.40.100.10:FF:000025">
    <property type="entry name" value="Peptidyl-prolyl cis-trans isomerase CYP19-2"/>
    <property type="match status" value="1"/>
</dbReference>
<feature type="domain" description="PPIase cyclophilin-type" evidence="5">
    <location>
        <begin position="18"/>
        <end position="170"/>
    </location>
</feature>
<dbReference type="PIRSF" id="PIRSF001467">
    <property type="entry name" value="Peptidylpro_ismrse"/>
    <property type="match status" value="1"/>
</dbReference>
<dbReference type="Proteomes" id="UP000005222">
    <property type="component" value="Chromosome F"/>
</dbReference>
<gene>
    <name evidence="6" type="primary">Piso0_001397</name>
    <name evidence="6" type="ORF">GNLVRS01_PISO0F05593g</name>
</gene>
<evidence type="ECO:0000256" key="1">
    <source>
        <dbReference type="ARBA" id="ARBA00000971"/>
    </source>
</evidence>
<dbReference type="InterPro" id="IPR024936">
    <property type="entry name" value="Cyclophilin-type_PPIase"/>
</dbReference>
<dbReference type="PRINTS" id="PR00153">
    <property type="entry name" value="CSAPPISMRASE"/>
</dbReference>
<dbReference type="OMA" id="XANSGPS"/>
<comment type="similarity">
    <text evidence="4">Belongs to the cyclophilin-type PPIase family.</text>
</comment>
<dbReference type="STRING" id="559304.G8YKP1"/>
<protein>
    <recommendedName>
        <fullName evidence="4">Peptidyl-prolyl cis-trans isomerase</fullName>
        <shortName evidence="4">PPIase</shortName>
        <ecNumber evidence="4">5.2.1.8</ecNumber>
    </recommendedName>
</protein>
<dbReference type="GO" id="GO:0005737">
    <property type="term" value="C:cytoplasm"/>
    <property type="evidence" value="ECO:0007669"/>
    <property type="project" value="TreeGrafter"/>
</dbReference>
<keyword evidence="2 4" id="KW-0697">Rotamase</keyword>
<sequence length="171" mass="19221">MNPIVFFDLSVQGLYEYLGRIKFELFADELPITTENFRQFCTGEYRENGIPIGYKGSTLHRVIKGFMIQGGDFVRKNGTGSATIYGRSHFPDEGFTYDHKKYHLAMANSGPNTNGCQFFICCRDLPHLDGKHVVFGKVVEGFDIVDTIESVETDAQESPKSQVLITNCGEM</sequence>
<accession>G8YKP1</accession>
<dbReference type="PANTHER" id="PTHR11071">
    <property type="entry name" value="PEPTIDYL-PROLYL CIS-TRANS ISOMERASE"/>
    <property type="match status" value="1"/>
</dbReference>
<evidence type="ECO:0000256" key="3">
    <source>
        <dbReference type="ARBA" id="ARBA00023235"/>
    </source>
</evidence>
<evidence type="ECO:0000256" key="4">
    <source>
        <dbReference type="RuleBase" id="RU363019"/>
    </source>
</evidence>
<comment type="function">
    <text evidence="4">PPIases accelerate the folding of proteins. It catalyzes the cis-trans isomerization of proline imidic peptide bonds in oligopeptides.</text>
</comment>
<dbReference type="AlphaFoldDB" id="G8YKP1"/>
<dbReference type="EC" id="5.2.1.8" evidence="4"/>
<dbReference type="Gene3D" id="2.40.100.10">
    <property type="entry name" value="Cyclophilin-like"/>
    <property type="match status" value="1"/>
</dbReference>
<dbReference type="GO" id="GO:0016018">
    <property type="term" value="F:cyclosporin A binding"/>
    <property type="evidence" value="ECO:0007669"/>
    <property type="project" value="TreeGrafter"/>
</dbReference>
<dbReference type="EMBL" id="FO082054">
    <property type="protein sequence ID" value="CCE88625.1"/>
    <property type="molecule type" value="Genomic_DNA"/>
</dbReference>
<dbReference type="PROSITE" id="PS50072">
    <property type="entry name" value="CSA_PPIASE_2"/>
    <property type="match status" value="1"/>
</dbReference>
<reference evidence="6 7" key="1">
    <citation type="journal article" date="2012" name="G3 (Bethesda)">
        <title>Pichia sorbitophila, an interspecies yeast hybrid reveals early steps of genome resolution following polyploidization.</title>
        <authorList>
            <person name="Leh Louis V."/>
            <person name="Despons L."/>
            <person name="Friedrich A."/>
            <person name="Martin T."/>
            <person name="Durrens P."/>
            <person name="Casaregola S."/>
            <person name="Neuveglise C."/>
            <person name="Fairhead C."/>
            <person name="Marck C."/>
            <person name="Cruz J.A."/>
            <person name="Straub M.L."/>
            <person name="Kugler V."/>
            <person name="Sacerdot C."/>
            <person name="Uzunov Z."/>
            <person name="Thierry A."/>
            <person name="Weiss S."/>
            <person name="Bleykasten C."/>
            <person name="De Montigny J."/>
            <person name="Jacques N."/>
            <person name="Jung P."/>
            <person name="Lemaire M."/>
            <person name="Mallet S."/>
            <person name="Morel G."/>
            <person name="Richard G.F."/>
            <person name="Sarkar A."/>
            <person name="Savel G."/>
            <person name="Schacherer J."/>
            <person name="Seret M.L."/>
            <person name="Talla E."/>
            <person name="Samson G."/>
            <person name="Jubin C."/>
            <person name="Poulain J."/>
            <person name="Vacherie B."/>
            <person name="Barbe V."/>
            <person name="Pelletier E."/>
            <person name="Sherman D.J."/>
            <person name="Westhof E."/>
            <person name="Weissenbach J."/>
            <person name="Baret P.V."/>
            <person name="Wincker P."/>
            <person name="Gaillardin C."/>
            <person name="Dujon B."/>
            <person name="Souciet J.L."/>
        </authorList>
    </citation>
    <scope>NUCLEOTIDE SEQUENCE [LARGE SCALE GENOMIC DNA]</scope>
    <source>
        <strain evidence="7">ATCC MYA-4447 / BCRC 22081 / CBS 7064 / NBRC 10061 / NRRL Y-12695</strain>
    </source>
</reference>
<dbReference type="InParanoid" id="G8YKP1"/>
<proteinExistence type="inferred from homology"/>
<comment type="catalytic activity">
    <reaction evidence="1 4">
        <text>[protein]-peptidylproline (omega=180) = [protein]-peptidylproline (omega=0)</text>
        <dbReference type="Rhea" id="RHEA:16237"/>
        <dbReference type="Rhea" id="RHEA-COMP:10747"/>
        <dbReference type="Rhea" id="RHEA-COMP:10748"/>
        <dbReference type="ChEBI" id="CHEBI:83833"/>
        <dbReference type="ChEBI" id="CHEBI:83834"/>
        <dbReference type="EC" id="5.2.1.8"/>
    </reaction>
</comment>
<dbReference type="SUPFAM" id="SSF50891">
    <property type="entry name" value="Cyclophilin-like"/>
    <property type="match status" value="1"/>
</dbReference>
<evidence type="ECO:0000313" key="6">
    <source>
        <dbReference type="EMBL" id="CCE88625.1"/>
    </source>
</evidence>
<dbReference type="Pfam" id="PF00160">
    <property type="entry name" value="Pro_isomerase"/>
    <property type="match status" value="1"/>
</dbReference>
<dbReference type="PANTHER" id="PTHR11071:SF561">
    <property type="entry name" value="PEPTIDYL-PROLYL CIS-TRANS ISOMERASE D-RELATED"/>
    <property type="match status" value="1"/>
</dbReference>
<name>G8YKP1_PICSO</name>
<evidence type="ECO:0000259" key="5">
    <source>
        <dbReference type="PROSITE" id="PS50072"/>
    </source>
</evidence>
<dbReference type="InterPro" id="IPR002130">
    <property type="entry name" value="Cyclophilin-type_PPIase_dom"/>
</dbReference>
<dbReference type="GO" id="GO:0006457">
    <property type="term" value="P:protein folding"/>
    <property type="evidence" value="ECO:0007669"/>
    <property type="project" value="TreeGrafter"/>
</dbReference>
<dbReference type="InterPro" id="IPR029000">
    <property type="entry name" value="Cyclophilin-like_dom_sf"/>
</dbReference>